<proteinExistence type="predicted"/>
<feature type="compositionally biased region" description="Basic and acidic residues" evidence="1">
    <location>
        <begin position="9"/>
        <end position="18"/>
    </location>
</feature>
<accession>G7E701</accession>
<sequence length="176" mass="19698">MGASGSKAEVVEEGKEKQFYSNADTPIRFSPGLINHLQDSASPSSERQQTLDSHIQERIKSELTRLQSEESEIRAQIAQALEKENLDKSRGSAEKGEGKSSLLLERDLEVLRAKVERRRQRTDELAGPDSLVGKTRTALVQCYRNNPKTTLDCDRETDAFKAAVKQLEQQFVASVH</sequence>
<dbReference type="eggNOG" id="ENOG502S4WP">
    <property type="taxonomic scope" value="Eukaryota"/>
</dbReference>
<reference evidence="2 3" key="1">
    <citation type="journal article" date="2011" name="J. Gen. Appl. Microbiol.">
        <title>Draft genome sequencing of the enigmatic basidiomycete Mixia osmundae.</title>
        <authorList>
            <person name="Nishida H."/>
            <person name="Nagatsuka Y."/>
            <person name="Sugiyama J."/>
        </authorList>
    </citation>
    <scope>NUCLEOTIDE SEQUENCE [LARGE SCALE GENOMIC DNA]</scope>
    <source>
        <strain evidence="3">CBS 9802 / IAM 14324 / JCM 22182 / KY 12970</strain>
    </source>
</reference>
<dbReference type="FunCoup" id="G7E701">
    <property type="interactions" value="16"/>
</dbReference>
<evidence type="ECO:0000313" key="2">
    <source>
        <dbReference type="EMBL" id="GAA98611.1"/>
    </source>
</evidence>
<dbReference type="OrthoDB" id="5544375at2759"/>
<keyword evidence="3" id="KW-1185">Reference proteome</keyword>
<evidence type="ECO:0000313" key="3">
    <source>
        <dbReference type="Proteomes" id="UP000009131"/>
    </source>
</evidence>
<dbReference type="OMA" id="GKSLNCW"/>
<organism evidence="2 3">
    <name type="scientific">Mixia osmundae (strain CBS 9802 / IAM 14324 / JCM 22182 / KY 12970)</name>
    <dbReference type="NCBI Taxonomy" id="764103"/>
    <lineage>
        <taxon>Eukaryota</taxon>
        <taxon>Fungi</taxon>
        <taxon>Dikarya</taxon>
        <taxon>Basidiomycota</taxon>
        <taxon>Pucciniomycotina</taxon>
        <taxon>Mixiomycetes</taxon>
        <taxon>Mixiales</taxon>
        <taxon>Mixiaceae</taxon>
        <taxon>Mixia</taxon>
    </lineage>
</organism>
<comment type="caution">
    <text evidence="2">The sequence shown here is derived from an EMBL/GenBank/DDBJ whole genome shotgun (WGS) entry which is preliminary data.</text>
</comment>
<dbReference type="AlphaFoldDB" id="G7E701"/>
<dbReference type="InterPro" id="IPR012471">
    <property type="entry name" value="DUF1690"/>
</dbReference>
<feature type="compositionally biased region" description="Polar residues" evidence="1">
    <location>
        <begin position="37"/>
        <end position="53"/>
    </location>
</feature>
<dbReference type="Pfam" id="PF07956">
    <property type="entry name" value="DUF1690"/>
    <property type="match status" value="1"/>
</dbReference>
<dbReference type="STRING" id="764103.G7E701"/>
<gene>
    <name evidence="2" type="primary">Mo05298</name>
    <name evidence="2" type="ORF">E5Q_05298</name>
</gene>
<reference evidence="2 3" key="2">
    <citation type="journal article" date="2012" name="Open Biol.">
        <title>Characteristics of nucleosomes and linker DNA regions on the genome of the basidiomycete Mixia osmundae revealed by mono- and dinucleosome mapping.</title>
        <authorList>
            <person name="Nishida H."/>
            <person name="Kondo S."/>
            <person name="Matsumoto T."/>
            <person name="Suzuki Y."/>
            <person name="Yoshikawa H."/>
            <person name="Taylor T.D."/>
            <person name="Sugiyama J."/>
        </authorList>
    </citation>
    <scope>NUCLEOTIDE SEQUENCE [LARGE SCALE GENOMIC DNA]</scope>
    <source>
        <strain evidence="3">CBS 9802 / IAM 14324 / JCM 22182 / KY 12970</strain>
    </source>
</reference>
<feature type="compositionally biased region" description="Basic and acidic residues" evidence="1">
    <location>
        <begin position="54"/>
        <end position="72"/>
    </location>
</feature>
<dbReference type="EMBL" id="BABT02000153">
    <property type="protein sequence ID" value="GAA98611.1"/>
    <property type="molecule type" value="Genomic_DNA"/>
</dbReference>
<feature type="region of interest" description="Disordered" evidence="1">
    <location>
        <begin position="1"/>
        <end position="72"/>
    </location>
</feature>
<evidence type="ECO:0008006" key="4">
    <source>
        <dbReference type="Google" id="ProtNLM"/>
    </source>
</evidence>
<protein>
    <recommendedName>
        <fullName evidence="4">MICOS complex subunit MIC19</fullName>
    </recommendedName>
</protein>
<feature type="region of interest" description="Disordered" evidence="1">
    <location>
        <begin position="81"/>
        <end position="100"/>
    </location>
</feature>
<dbReference type="RefSeq" id="XP_014567580.1">
    <property type="nucleotide sequence ID" value="XM_014712094.1"/>
</dbReference>
<name>G7E701_MIXOS</name>
<dbReference type="Proteomes" id="UP000009131">
    <property type="component" value="Unassembled WGS sequence"/>
</dbReference>
<dbReference type="HOGENOM" id="CLU_093897_1_0_1"/>
<dbReference type="InParanoid" id="G7E701"/>
<evidence type="ECO:0000256" key="1">
    <source>
        <dbReference type="SAM" id="MobiDB-lite"/>
    </source>
</evidence>